<dbReference type="PANTHER" id="PTHR34512:SF30">
    <property type="entry name" value="OUTER MEMBRANE PROTEIN ASSEMBLY FACTOR BAMB"/>
    <property type="match status" value="1"/>
</dbReference>
<evidence type="ECO:0000313" key="3">
    <source>
        <dbReference type="Proteomes" id="UP000094828"/>
    </source>
</evidence>
<dbReference type="InterPro" id="IPR002372">
    <property type="entry name" value="PQQ_rpt_dom"/>
</dbReference>
<dbReference type="InterPro" id="IPR011047">
    <property type="entry name" value="Quinoprotein_ADH-like_sf"/>
</dbReference>
<evidence type="ECO:0000259" key="1">
    <source>
        <dbReference type="Pfam" id="PF13360"/>
    </source>
</evidence>
<organism evidence="2 3">
    <name type="scientific">Planctopirus hydrillae</name>
    <dbReference type="NCBI Taxonomy" id="1841610"/>
    <lineage>
        <taxon>Bacteria</taxon>
        <taxon>Pseudomonadati</taxon>
        <taxon>Planctomycetota</taxon>
        <taxon>Planctomycetia</taxon>
        <taxon>Planctomycetales</taxon>
        <taxon>Planctomycetaceae</taxon>
        <taxon>Planctopirus</taxon>
    </lineage>
</organism>
<sequence>MTISAARRAGRAIASVPGVLLLMGLILSAPGDSTQAEDWPWFLGSTHLGISHEKNLAKKWPASGPPVLWKATIGEGYSAPSVVGDRVIIHHRIRKQEFVDCLKATTGERLWRYETTTSYVDPYGYNGGPRATPLIAQGLVITFGPEGRLICLDLEHGQRKWEVDCARKWRVPEHFFGFGCSPIIDGQRLIVLVGGQPNSGVVAFDLATGNVLWEAVGKSTWDGCVTSTGKPYRWTGEEMVVSYSSPVIHEVEGRRHLLCLMRQGLVSLDPETGKERFHYWFRARVHESVNAARPVVWDRKILLVAAYEAGSVLLELQPGGTGVKEVWKKPDQLQAHWSTPFYDQGVIYGFSGRHENGAMLQAVDAESGELLWEESGLNIDAELLERSSQTGRLKRRDTGEEVPWPFFGRGSKIRIGDRYILWSERGTLMLGELSRQGYREVSRAGWEDLSYPTWVAPVLANGQLYLRDEDTLLCLDVAEPRIESKTSGE</sequence>
<dbReference type="OrthoDB" id="9815737at2"/>
<name>A0A1C3EHT1_9PLAN</name>
<feature type="domain" description="Pyrrolo-quinoline quinone repeat" evidence="1">
    <location>
        <begin position="99"/>
        <end position="373"/>
    </location>
</feature>
<dbReference type="SUPFAM" id="SSF50998">
    <property type="entry name" value="Quinoprotein alcohol dehydrogenase-like"/>
    <property type="match status" value="1"/>
</dbReference>
<dbReference type="STRING" id="1841610.A6X21_20905"/>
<dbReference type="InterPro" id="IPR015943">
    <property type="entry name" value="WD40/YVTN_repeat-like_dom_sf"/>
</dbReference>
<accession>A0A1C3EHT1</accession>
<reference evidence="2 3" key="1">
    <citation type="submission" date="2016-05" db="EMBL/GenBank/DDBJ databases">
        <title>Genomic and physiological characterization of Planctopirus sp. isolated from fresh water lake.</title>
        <authorList>
            <person name="Subhash Y."/>
            <person name="Ramana C."/>
        </authorList>
    </citation>
    <scope>NUCLEOTIDE SEQUENCE [LARGE SCALE GENOMIC DNA]</scope>
    <source>
        <strain evidence="2 3">JC280</strain>
    </source>
</reference>
<comment type="caution">
    <text evidence="2">The sequence shown here is derived from an EMBL/GenBank/DDBJ whole genome shotgun (WGS) entry which is preliminary data.</text>
</comment>
<evidence type="ECO:0000313" key="2">
    <source>
        <dbReference type="EMBL" id="ODA32788.1"/>
    </source>
</evidence>
<protein>
    <recommendedName>
        <fullName evidence="1">Pyrrolo-quinoline quinone repeat domain-containing protein</fullName>
    </recommendedName>
</protein>
<dbReference type="Proteomes" id="UP000094828">
    <property type="component" value="Unassembled WGS sequence"/>
</dbReference>
<dbReference type="AlphaFoldDB" id="A0A1C3EHT1"/>
<keyword evidence="3" id="KW-1185">Reference proteome</keyword>
<proteinExistence type="predicted"/>
<dbReference type="RefSeq" id="WP_068847340.1">
    <property type="nucleotide sequence ID" value="NZ_LYDR01000063.1"/>
</dbReference>
<dbReference type="Pfam" id="PF13360">
    <property type="entry name" value="PQQ_2"/>
    <property type="match status" value="1"/>
</dbReference>
<dbReference type="PANTHER" id="PTHR34512">
    <property type="entry name" value="CELL SURFACE PROTEIN"/>
    <property type="match status" value="1"/>
</dbReference>
<gene>
    <name evidence="2" type="ORF">A6X21_20905</name>
</gene>
<dbReference type="EMBL" id="LYDR01000063">
    <property type="protein sequence ID" value="ODA32788.1"/>
    <property type="molecule type" value="Genomic_DNA"/>
</dbReference>
<dbReference type="Gene3D" id="2.130.10.10">
    <property type="entry name" value="YVTN repeat-like/Quinoprotein amine dehydrogenase"/>
    <property type="match status" value="1"/>
</dbReference>